<keyword evidence="4" id="KW-0597">Phosphoprotein</keyword>
<dbReference type="InterPro" id="IPR018060">
    <property type="entry name" value="HTH_AraC"/>
</dbReference>
<dbReference type="Proteomes" id="UP001338137">
    <property type="component" value="Unassembled WGS sequence"/>
</dbReference>
<dbReference type="SMART" id="SM00448">
    <property type="entry name" value="REC"/>
    <property type="match status" value="1"/>
</dbReference>
<dbReference type="InterPro" id="IPR001789">
    <property type="entry name" value="Sig_transdc_resp-reg_receiver"/>
</dbReference>
<dbReference type="InterPro" id="IPR009057">
    <property type="entry name" value="Homeodomain-like_sf"/>
</dbReference>
<evidence type="ECO:0000256" key="2">
    <source>
        <dbReference type="ARBA" id="ARBA00023125"/>
    </source>
</evidence>
<keyword evidence="2" id="KW-0238">DNA-binding</keyword>
<evidence type="ECO:0000313" key="8">
    <source>
        <dbReference type="Proteomes" id="UP001338137"/>
    </source>
</evidence>
<name>A0ABU6G442_9BACL</name>
<dbReference type="PROSITE" id="PS01124">
    <property type="entry name" value="HTH_ARAC_FAMILY_2"/>
    <property type="match status" value="1"/>
</dbReference>
<keyword evidence="3" id="KW-0804">Transcription</keyword>
<evidence type="ECO:0000256" key="1">
    <source>
        <dbReference type="ARBA" id="ARBA00023015"/>
    </source>
</evidence>
<evidence type="ECO:0000256" key="4">
    <source>
        <dbReference type="PROSITE-ProRule" id="PRU00169"/>
    </source>
</evidence>
<dbReference type="PANTHER" id="PTHR43280:SF10">
    <property type="entry name" value="REGULATORY PROTEIN POCR"/>
    <property type="match status" value="1"/>
</dbReference>
<dbReference type="PANTHER" id="PTHR43280">
    <property type="entry name" value="ARAC-FAMILY TRANSCRIPTIONAL REGULATOR"/>
    <property type="match status" value="1"/>
</dbReference>
<reference evidence="7 8" key="1">
    <citation type="submission" date="2023-03" db="EMBL/GenBank/DDBJ databases">
        <title>Bacillus Genome Sequencing.</title>
        <authorList>
            <person name="Dunlap C."/>
        </authorList>
    </citation>
    <scope>NUCLEOTIDE SEQUENCE [LARGE SCALE GENOMIC DNA]</scope>
    <source>
        <strain evidence="7 8">BD-533</strain>
    </source>
</reference>
<accession>A0ABU6G442</accession>
<evidence type="ECO:0000259" key="5">
    <source>
        <dbReference type="PROSITE" id="PS01124"/>
    </source>
</evidence>
<dbReference type="Pfam" id="PF12833">
    <property type="entry name" value="HTH_18"/>
    <property type="match status" value="1"/>
</dbReference>
<comment type="caution">
    <text evidence="7">The sequence shown here is derived from an EMBL/GenBank/DDBJ whole genome shotgun (WGS) entry which is preliminary data.</text>
</comment>
<dbReference type="Gene3D" id="1.10.10.60">
    <property type="entry name" value="Homeodomain-like"/>
    <property type="match status" value="2"/>
</dbReference>
<dbReference type="SUPFAM" id="SSF52172">
    <property type="entry name" value="CheY-like"/>
    <property type="match status" value="1"/>
</dbReference>
<dbReference type="CDD" id="cd17536">
    <property type="entry name" value="REC_YesN-like"/>
    <property type="match status" value="1"/>
</dbReference>
<keyword evidence="1" id="KW-0805">Transcription regulation</keyword>
<sequence>MRVYRCLIVDDEDLILQRLEKFFASYGSKYELIGKAYSGQEAIDIASEENPDIVLTDIVMPGMDGIEMIEQMKRKHPNTIFIILTAYSDFEYAKRAIKQNVLEYMIKVPLSSSDVLTALDKASNDITLMEMKEEQLVKLQRSRLEHLHRLRKQVFNELLRGEINAGQIEQLSEELKVERKLEAYNCFLLEFCDYAQFKTAYPAKDQSVLKYAALNIIEETIGNYAKGFSCEISENYILGIVTWTSVSSQSQMEWNAQELGQTIIGNMKSFLKQNCNISFSKTDIGWYTLGDSYRQAREKLADTYYLEDGALLGPSYRTTRDVSHYDRIQEEFRKIVKQLQPNVAPRLLNGNFERIALLANQSKVERERMEKWIRSFLQEVETQVSSWKNGLLGSPMEQLQGLKFTDQLEICSAYVTDSIQYQAASYRPEIVKAKQYIEDYISQKLSLDEIADYTNLTPPYFSSLFKRETGENLIDYINRRKMEKALELLKEKDYTNASLSEALGIFNEKYFCTLFKQHYGHTPQKFRKQFFRN</sequence>
<dbReference type="RefSeq" id="WP_326072902.1">
    <property type="nucleotide sequence ID" value="NZ_JARLKY010000037.1"/>
</dbReference>
<dbReference type="Gene3D" id="3.40.50.2300">
    <property type="match status" value="1"/>
</dbReference>
<proteinExistence type="predicted"/>
<feature type="modified residue" description="4-aspartylphosphate" evidence="4">
    <location>
        <position position="57"/>
    </location>
</feature>
<evidence type="ECO:0000256" key="3">
    <source>
        <dbReference type="ARBA" id="ARBA00023163"/>
    </source>
</evidence>
<dbReference type="SUPFAM" id="SSF46689">
    <property type="entry name" value="Homeodomain-like"/>
    <property type="match status" value="2"/>
</dbReference>
<gene>
    <name evidence="7" type="ORF">P4I72_16380</name>
</gene>
<feature type="domain" description="HTH araC/xylS-type" evidence="5">
    <location>
        <begin position="431"/>
        <end position="529"/>
    </location>
</feature>
<keyword evidence="8" id="KW-1185">Reference proteome</keyword>
<dbReference type="PROSITE" id="PS50110">
    <property type="entry name" value="RESPONSE_REGULATORY"/>
    <property type="match status" value="1"/>
</dbReference>
<feature type="domain" description="Response regulatory" evidence="6">
    <location>
        <begin position="5"/>
        <end position="123"/>
    </location>
</feature>
<dbReference type="InterPro" id="IPR011006">
    <property type="entry name" value="CheY-like_superfamily"/>
</dbReference>
<dbReference type="SMART" id="SM00342">
    <property type="entry name" value="HTH_ARAC"/>
    <property type="match status" value="1"/>
</dbReference>
<evidence type="ECO:0000313" key="7">
    <source>
        <dbReference type="EMBL" id="MEC0228706.1"/>
    </source>
</evidence>
<dbReference type="EMBL" id="JARLKY010000037">
    <property type="protein sequence ID" value="MEC0228706.1"/>
    <property type="molecule type" value="Genomic_DNA"/>
</dbReference>
<protein>
    <submittedName>
        <fullName evidence="7">Response regulator</fullName>
    </submittedName>
</protein>
<evidence type="ECO:0000259" key="6">
    <source>
        <dbReference type="PROSITE" id="PS50110"/>
    </source>
</evidence>
<organism evidence="7 8">
    <name type="scientific">Paenibacillus alba</name>
    <dbReference type="NCBI Taxonomy" id="1197127"/>
    <lineage>
        <taxon>Bacteria</taxon>
        <taxon>Bacillati</taxon>
        <taxon>Bacillota</taxon>
        <taxon>Bacilli</taxon>
        <taxon>Bacillales</taxon>
        <taxon>Paenibacillaceae</taxon>
        <taxon>Paenibacillus</taxon>
    </lineage>
</organism>
<dbReference type="Pfam" id="PF00072">
    <property type="entry name" value="Response_reg"/>
    <property type="match status" value="1"/>
</dbReference>